<sequence length="72" mass="8339">MNIEDGDCFPRDEEAELQAAIAELEAEEEMLALAIADSQQEQIRANYLRDVSRHREIVEEQRCLCLMCLQNK</sequence>
<evidence type="ECO:0000256" key="1">
    <source>
        <dbReference type="SAM" id="Coils"/>
    </source>
</evidence>
<evidence type="ECO:0000313" key="2">
    <source>
        <dbReference type="EMBL" id="QPB44304.1"/>
    </source>
</evidence>
<proteinExistence type="predicted"/>
<dbReference type="EMBL" id="MW018138">
    <property type="protein sequence ID" value="QPB44304.1"/>
    <property type="molecule type" value="Genomic_DNA"/>
</dbReference>
<organism evidence="2 3">
    <name type="scientific">Medusavirus stheno T3</name>
    <dbReference type="NCBI Taxonomy" id="3069717"/>
    <lineage>
        <taxon>Viruses</taxon>
        <taxon>Varidnaviria</taxon>
        <taxon>Bamfordvirae</taxon>
        <taxon>Nucleocytoviricota</taxon>
        <taxon>Megaviricetes</taxon>
        <taxon>Mamonoviridae</taxon>
        <taxon>Medusavirus</taxon>
        <taxon>Medusavirus sthenus</taxon>
    </lineage>
</organism>
<name>A0A7S8BD01_9VIRU</name>
<reference evidence="2 3" key="1">
    <citation type="submission" date="2020-09" db="EMBL/GenBank/DDBJ databases">
        <authorList>
            <person name="Zhang R."/>
            <person name="Garcia K."/>
            <person name="Ogata H."/>
        </authorList>
    </citation>
    <scope>NUCLEOTIDE SEQUENCE [LARGE SCALE GENOMIC DNA]</scope>
    <source>
        <strain evidence="3">stheno</strain>
    </source>
</reference>
<accession>A0A7S8BD01</accession>
<feature type="coiled-coil region" evidence="1">
    <location>
        <begin position="14"/>
        <end position="41"/>
    </location>
</feature>
<evidence type="ECO:0000313" key="3">
    <source>
        <dbReference type="Proteomes" id="UP001162098"/>
    </source>
</evidence>
<dbReference type="KEGG" id="vg:80543500"/>
<keyword evidence="1" id="KW-0175">Coiled coil</keyword>
<keyword evidence="3" id="KW-1185">Reference proteome</keyword>
<dbReference type="Proteomes" id="UP001162098">
    <property type="component" value="Segment"/>
</dbReference>
<protein>
    <submittedName>
        <fullName evidence="2">Uncharacterized protein</fullName>
    </submittedName>
</protein>